<evidence type="ECO:0000313" key="2">
    <source>
        <dbReference type="Proteomes" id="UP000828390"/>
    </source>
</evidence>
<gene>
    <name evidence="1" type="ORF">DPMN_094983</name>
</gene>
<evidence type="ECO:0000313" key="1">
    <source>
        <dbReference type="EMBL" id="KAH3852473.1"/>
    </source>
</evidence>
<sequence>MEKSDTYNAIAESYADFTVRHYGQAIVVFDGYADGDMISLISTAMTITGCTVIVSPGDADVDIVKAAVERPRHSTTKLIGEDTDLLILLLHYSNKYHKTI</sequence>
<dbReference type="Proteomes" id="UP000828390">
    <property type="component" value="Unassembled WGS sequence"/>
</dbReference>
<name>A0A9D4L621_DREPO</name>
<accession>A0A9D4L621</accession>
<reference evidence="1" key="1">
    <citation type="journal article" date="2019" name="bioRxiv">
        <title>The Genome of the Zebra Mussel, Dreissena polymorpha: A Resource for Invasive Species Research.</title>
        <authorList>
            <person name="McCartney M.A."/>
            <person name="Auch B."/>
            <person name="Kono T."/>
            <person name="Mallez S."/>
            <person name="Zhang Y."/>
            <person name="Obille A."/>
            <person name="Becker A."/>
            <person name="Abrahante J.E."/>
            <person name="Garbe J."/>
            <person name="Badalamenti J.P."/>
            <person name="Herman A."/>
            <person name="Mangelson H."/>
            <person name="Liachko I."/>
            <person name="Sullivan S."/>
            <person name="Sone E.D."/>
            <person name="Koren S."/>
            <person name="Silverstein K.A.T."/>
            <person name="Beckman K.B."/>
            <person name="Gohl D.M."/>
        </authorList>
    </citation>
    <scope>NUCLEOTIDE SEQUENCE</scope>
    <source>
        <strain evidence="1">Duluth1</strain>
        <tissue evidence="1">Whole animal</tissue>
    </source>
</reference>
<protein>
    <submittedName>
        <fullName evidence="1">Uncharacterized protein</fullName>
    </submittedName>
</protein>
<reference evidence="1" key="2">
    <citation type="submission" date="2020-11" db="EMBL/GenBank/DDBJ databases">
        <authorList>
            <person name="McCartney M.A."/>
            <person name="Auch B."/>
            <person name="Kono T."/>
            <person name="Mallez S."/>
            <person name="Becker A."/>
            <person name="Gohl D.M."/>
            <person name="Silverstein K.A.T."/>
            <person name="Koren S."/>
            <person name="Bechman K.B."/>
            <person name="Herman A."/>
            <person name="Abrahante J.E."/>
            <person name="Garbe J."/>
        </authorList>
    </citation>
    <scope>NUCLEOTIDE SEQUENCE</scope>
    <source>
        <strain evidence="1">Duluth1</strain>
        <tissue evidence="1">Whole animal</tissue>
    </source>
</reference>
<dbReference type="EMBL" id="JAIWYP010000003">
    <property type="protein sequence ID" value="KAH3852473.1"/>
    <property type="molecule type" value="Genomic_DNA"/>
</dbReference>
<organism evidence="1 2">
    <name type="scientific">Dreissena polymorpha</name>
    <name type="common">Zebra mussel</name>
    <name type="synonym">Mytilus polymorpha</name>
    <dbReference type="NCBI Taxonomy" id="45954"/>
    <lineage>
        <taxon>Eukaryota</taxon>
        <taxon>Metazoa</taxon>
        <taxon>Spiralia</taxon>
        <taxon>Lophotrochozoa</taxon>
        <taxon>Mollusca</taxon>
        <taxon>Bivalvia</taxon>
        <taxon>Autobranchia</taxon>
        <taxon>Heteroconchia</taxon>
        <taxon>Euheterodonta</taxon>
        <taxon>Imparidentia</taxon>
        <taxon>Neoheterodontei</taxon>
        <taxon>Myida</taxon>
        <taxon>Dreissenoidea</taxon>
        <taxon>Dreissenidae</taxon>
        <taxon>Dreissena</taxon>
    </lineage>
</organism>
<proteinExistence type="predicted"/>
<dbReference type="AlphaFoldDB" id="A0A9D4L621"/>
<comment type="caution">
    <text evidence="1">The sequence shown here is derived from an EMBL/GenBank/DDBJ whole genome shotgun (WGS) entry which is preliminary data.</text>
</comment>
<keyword evidence="2" id="KW-1185">Reference proteome</keyword>